<reference evidence="3" key="1">
    <citation type="submission" date="2022-08" db="EMBL/GenBank/DDBJ databases">
        <authorList>
            <person name="Kallberg Y."/>
            <person name="Tangrot J."/>
            <person name="Rosling A."/>
        </authorList>
    </citation>
    <scope>NUCLEOTIDE SEQUENCE</scope>
    <source>
        <strain evidence="3">Wild A</strain>
    </source>
</reference>
<dbReference type="Proteomes" id="UP001153678">
    <property type="component" value="Unassembled WGS sequence"/>
</dbReference>
<dbReference type="InterPro" id="IPR012337">
    <property type="entry name" value="RNaseH-like_sf"/>
</dbReference>
<keyword evidence="4" id="KW-1185">Reference proteome</keyword>
<gene>
    <name evidence="3" type="ORF">FWILDA_LOCUS17260</name>
</gene>
<dbReference type="AlphaFoldDB" id="A0A9W4T695"/>
<dbReference type="SUPFAM" id="SSF53098">
    <property type="entry name" value="Ribonuclease H-like"/>
    <property type="match status" value="1"/>
</dbReference>
<feature type="domain" description="C17orf113 probable zinc finger" evidence="2">
    <location>
        <begin position="50"/>
        <end position="106"/>
    </location>
</feature>
<protein>
    <submittedName>
        <fullName evidence="3">4753_t:CDS:1</fullName>
    </submittedName>
</protein>
<organism evidence="3 4">
    <name type="scientific">Funneliformis geosporum</name>
    <dbReference type="NCBI Taxonomy" id="1117311"/>
    <lineage>
        <taxon>Eukaryota</taxon>
        <taxon>Fungi</taxon>
        <taxon>Fungi incertae sedis</taxon>
        <taxon>Mucoromycota</taxon>
        <taxon>Glomeromycotina</taxon>
        <taxon>Glomeromycetes</taxon>
        <taxon>Glomerales</taxon>
        <taxon>Glomeraceae</taxon>
        <taxon>Funneliformis</taxon>
    </lineage>
</organism>
<feature type="region of interest" description="Disordered" evidence="1">
    <location>
        <begin position="1"/>
        <end position="33"/>
    </location>
</feature>
<evidence type="ECO:0000259" key="2">
    <source>
        <dbReference type="Pfam" id="PF25431"/>
    </source>
</evidence>
<name>A0A9W4T695_9GLOM</name>
<dbReference type="EMBL" id="CAMKVN010013059">
    <property type="protein sequence ID" value="CAI2195806.1"/>
    <property type="molecule type" value="Genomic_DNA"/>
</dbReference>
<evidence type="ECO:0000313" key="4">
    <source>
        <dbReference type="Proteomes" id="UP001153678"/>
    </source>
</evidence>
<proteinExistence type="predicted"/>
<evidence type="ECO:0000313" key="3">
    <source>
        <dbReference type="EMBL" id="CAI2195806.1"/>
    </source>
</evidence>
<feature type="compositionally biased region" description="Low complexity" evidence="1">
    <location>
        <begin position="16"/>
        <end position="31"/>
    </location>
</feature>
<dbReference type="PANTHER" id="PTHR46880">
    <property type="entry name" value="RAS-ASSOCIATING DOMAIN-CONTAINING PROTEIN"/>
    <property type="match status" value="1"/>
</dbReference>
<dbReference type="InterPro" id="IPR057456">
    <property type="entry name" value="Znf_C17orf113"/>
</dbReference>
<dbReference type="OrthoDB" id="2394878at2759"/>
<dbReference type="Pfam" id="PF25431">
    <property type="entry name" value="zf-C17orf113"/>
    <property type="match status" value="1"/>
</dbReference>
<accession>A0A9W4T695</accession>
<evidence type="ECO:0000256" key="1">
    <source>
        <dbReference type="SAM" id="MobiDB-lite"/>
    </source>
</evidence>
<sequence length="331" mass="37638">MSLLQYGFKSQRISDSSSQKNEQNSKNPQENLKNSNVDKTFKIKWLSKLSWLHYDNKKMFCTICVKHKMKNKFATEGVTNISKKSAVKEHVKCKDHIEAKKLETAHLPLRLLPSIIEMMKESGTPHISDGLITYTNEISGHEFLMAIAKTIEDKIWSELSDAVAFGIMIDESTDIITTKHLDIYALYVAKNEIFKTHFLCLLPLTDCDAESITQVLINLFKKKGILSKLVAFVSDGASVILGKDEGVAAKLSRVCTYPLIVNHCVVHRLALACKDVGKEIEIYKEAELLVKKIYGYFKNLCSHIQQLKEIQNLLDCPILKIKRLYEICWLA</sequence>
<comment type="caution">
    <text evidence="3">The sequence shown here is derived from an EMBL/GenBank/DDBJ whole genome shotgun (WGS) entry which is preliminary data.</text>
</comment>
<dbReference type="PANTHER" id="PTHR46880:SF5">
    <property type="entry name" value="DUF4371 DOMAIN-CONTAINING PROTEIN"/>
    <property type="match status" value="1"/>
</dbReference>